<accession>A0A2S5TJD8</accession>
<reference evidence="11 12" key="1">
    <citation type="submission" date="2018-02" db="EMBL/GenBank/DDBJ databases">
        <title>Genome sequencing of Solimonas sp. HR-BB.</title>
        <authorList>
            <person name="Lee Y."/>
            <person name="Jeon C.O."/>
        </authorList>
    </citation>
    <scope>NUCLEOTIDE SEQUENCE [LARGE SCALE GENOMIC DNA]</scope>
    <source>
        <strain evidence="11 12">HR-BB</strain>
    </source>
</reference>
<keyword evidence="7" id="KW-0482">Metalloprotease</keyword>
<keyword evidence="3" id="KW-0645">Protease</keyword>
<dbReference type="PROSITE" id="PS51885">
    <property type="entry name" value="NEPRILYSIN"/>
    <property type="match status" value="1"/>
</dbReference>
<protein>
    <submittedName>
        <fullName evidence="11">Peptidase M13</fullName>
    </submittedName>
</protein>
<evidence type="ECO:0000256" key="5">
    <source>
        <dbReference type="ARBA" id="ARBA00022801"/>
    </source>
</evidence>
<evidence type="ECO:0000256" key="1">
    <source>
        <dbReference type="ARBA" id="ARBA00001947"/>
    </source>
</evidence>
<evidence type="ECO:0000259" key="10">
    <source>
        <dbReference type="Pfam" id="PF05649"/>
    </source>
</evidence>
<dbReference type="GO" id="GO:0046872">
    <property type="term" value="F:metal ion binding"/>
    <property type="evidence" value="ECO:0007669"/>
    <property type="project" value="UniProtKB-KW"/>
</dbReference>
<keyword evidence="12" id="KW-1185">Reference proteome</keyword>
<keyword evidence="6" id="KW-0862">Zinc</keyword>
<dbReference type="PROSITE" id="PS51257">
    <property type="entry name" value="PROKAR_LIPOPROTEIN"/>
    <property type="match status" value="1"/>
</dbReference>
<evidence type="ECO:0000256" key="4">
    <source>
        <dbReference type="ARBA" id="ARBA00022723"/>
    </source>
</evidence>
<keyword evidence="4" id="KW-0479">Metal-binding</keyword>
<dbReference type="Gene3D" id="1.10.1380.10">
    <property type="entry name" value="Neutral endopeptidase , domain2"/>
    <property type="match status" value="1"/>
</dbReference>
<dbReference type="EMBL" id="PSNW01000002">
    <property type="protein sequence ID" value="PPE75106.1"/>
    <property type="molecule type" value="Genomic_DNA"/>
</dbReference>
<comment type="caution">
    <text evidence="11">The sequence shown here is derived from an EMBL/GenBank/DDBJ whole genome shotgun (WGS) entry which is preliminary data.</text>
</comment>
<feature type="signal peptide" evidence="8">
    <location>
        <begin position="1"/>
        <end position="23"/>
    </location>
</feature>
<dbReference type="InterPro" id="IPR000718">
    <property type="entry name" value="Peptidase_M13"/>
</dbReference>
<dbReference type="GO" id="GO:0016485">
    <property type="term" value="P:protein processing"/>
    <property type="evidence" value="ECO:0007669"/>
    <property type="project" value="TreeGrafter"/>
</dbReference>
<sequence length="684" mass="76210">MKRLLLAGCVALALAGCGSQPLAPTATPAGTAAKAPQSGIDAANFDSKVRPQDDLYRAVNGGWMARTEIPADKASYGAFTEIDDRAEVLLRQIIEESAADRNAAPGSDAQKVGDYYRAFMDEARAEQLGLAPLKDTLARIDALQDRRDLPRLLAELSKLGSSHFPAWIDQDAKNSTQYVVYLEQGGTGLPDRDYYLSPDAKFVDIREKYVAHIGRMLKLGGVADAEATARKIMALETQLAKAQWTKVASRDDDKTYNKYAQAKLSTLTKRFDLRRYLDEQGLAASPGVIVRQPSFFKAWDKAIADAPLPLLRDYLKWQLLSDFAPYLSKDFVNENFAFYGTTLRGIQELKPRWKRGVDATEGALGEVTGRIYVARHFPPEAKARMEKLVDNLLAAYGDSIRKLDWMSAETKEKALLKLSKFTTKIGYPDKWKDYSALEVKPDDLVGNVMRSSRVEHQREAAKLGKPIDRGEWFMTPQTVNAYYNPAMNEIVFPAAILQPPFFDMQADDAMNYGSIGAVIGHEIGHGFDDQGSKFDGDGNLKSWWTKADRARFEERTKKLISQYGAFEPVPGHKVNGELTIGENIGDLGGLAIAYKAWQATLAGQPSPVIDGLSGEQRFFMGWAQSWRRKFREADLVQRLKTDPHAPDEYRCNGVVVNVPAFYEAFGVKPGDKLWLPPEQRVSIW</sequence>
<dbReference type="PRINTS" id="PR00786">
    <property type="entry name" value="NEPRILYSIN"/>
</dbReference>
<dbReference type="Pfam" id="PF05649">
    <property type="entry name" value="Peptidase_M13_N"/>
    <property type="match status" value="1"/>
</dbReference>
<dbReference type="Pfam" id="PF01431">
    <property type="entry name" value="Peptidase_M13"/>
    <property type="match status" value="1"/>
</dbReference>
<evidence type="ECO:0000256" key="2">
    <source>
        <dbReference type="ARBA" id="ARBA00007357"/>
    </source>
</evidence>
<proteinExistence type="inferred from homology"/>
<feature type="domain" description="Peptidase M13 C-terminal" evidence="9">
    <location>
        <begin position="480"/>
        <end position="681"/>
    </location>
</feature>
<evidence type="ECO:0000313" key="11">
    <source>
        <dbReference type="EMBL" id="PPE75106.1"/>
    </source>
</evidence>
<dbReference type="InterPro" id="IPR042089">
    <property type="entry name" value="Peptidase_M13_dom_2"/>
</dbReference>
<dbReference type="OrthoDB" id="9775677at2"/>
<dbReference type="GO" id="GO:0005886">
    <property type="term" value="C:plasma membrane"/>
    <property type="evidence" value="ECO:0007669"/>
    <property type="project" value="TreeGrafter"/>
</dbReference>
<dbReference type="PANTHER" id="PTHR11733">
    <property type="entry name" value="ZINC METALLOPROTEASE FAMILY M13 NEPRILYSIN-RELATED"/>
    <property type="match status" value="1"/>
</dbReference>
<gene>
    <name evidence="11" type="ORF">C3942_05370</name>
</gene>
<feature type="domain" description="Peptidase M13 N-terminal" evidence="10">
    <location>
        <begin position="51"/>
        <end position="428"/>
    </location>
</feature>
<evidence type="ECO:0000259" key="9">
    <source>
        <dbReference type="Pfam" id="PF01431"/>
    </source>
</evidence>
<dbReference type="Proteomes" id="UP000238220">
    <property type="component" value="Unassembled WGS sequence"/>
</dbReference>
<dbReference type="RefSeq" id="WP_104229332.1">
    <property type="nucleotide sequence ID" value="NZ_PSNW01000002.1"/>
</dbReference>
<dbReference type="InterPro" id="IPR008753">
    <property type="entry name" value="Peptidase_M13_N"/>
</dbReference>
<feature type="chain" id="PRO_5015676844" evidence="8">
    <location>
        <begin position="24"/>
        <end position="684"/>
    </location>
</feature>
<dbReference type="InterPro" id="IPR018497">
    <property type="entry name" value="Peptidase_M13_C"/>
</dbReference>
<dbReference type="AlphaFoldDB" id="A0A2S5TJD8"/>
<evidence type="ECO:0000313" key="12">
    <source>
        <dbReference type="Proteomes" id="UP000238220"/>
    </source>
</evidence>
<keyword evidence="5" id="KW-0378">Hydrolase</keyword>
<dbReference type="GO" id="GO:0004222">
    <property type="term" value="F:metalloendopeptidase activity"/>
    <property type="evidence" value="ECO:0007669"/>
    <property type="project" value="InterPro"/>
</dbReference>
<dbReference type="SUPFAM" id="SSF55486">
    <property type="entry name" value="Metalloproteases ('zincins'), catalytic domain"/>
    <property type="match status" value="1"/>
</dbReference>
<comment type="similarity">
    <text evidence="2">Belongs to the peptidase M13 family.</text>
</comment>
<dbReference type="PANTHER" id="PTHR11733:SF167">
    <property type="entry name" value="FI17812P1-RELATED"/>
    <property type="match status" value="1"/>
</dbReference>
<evidence type="ECO:0000256" key="6">
    <source>
        <dbReference type="ARBA" id="ARBA00022833"/>
    </source>
</evidence>
<dbReference type="CDD" id="cd08662">
    <property type="entry name" value="M13"/>
    <property type="match status" value="1"/>
</dbReference>
<organism evidence="11 12">
    <name type="scientific">Solimonas fluminis</name>
    <dbReference type="NCBI Taxonomy" id="2086571"/>
    <lineage>
        <taxon>Bacteria</taxon>
        <taxon>Pseudomonadati</taxon>
        <taxon>Pseudomonadota</taxon>
        <taxon>Gammaproteobacteria</taxon>
        <taxon>Nevskiales</taxon>
        <taxon>Nevskiaceae</taxon>
        <taxon>Solimonas</taxon>
    </lineage>
</organism>
<evidence type="ECO:0000256" key="7">
    <source>
        <dbReference type="ARBA" id="ARBA00023049"/>
    </source>
</evidence>
<dbReference type="Gene3D" id="3.40.390.10">
    <property type="entry name" value="Collagenase (Catalytic Domain)"/>
    <property type="match status" value="1"/>
</dbReference>
<evidence type="ECO:0000256" key="8">
    <source>
        <dbReference type="SAM" id="SignalP"/>
    </source>
</evidence>
<keyword evidence="8" id="KW-0732">Signal</keyword>
<evidence type="ECO:0000256" key="3">
    <source>
        <dbReference type="ARBA" id="ARBA00022670"/>
    </source>
</evidence>
<dbReference type="InterPro" id="IPR024079">
    <property type="entry name" value="MetalloPept_cat_dom_sf"/>
</dbReference>
<name>A0A2S5TJD8_9GAMM</name>
<comment type="cofactor">
    <cofactor evidence="1">
        <name>Zn(2+)</name>
        <dbReference type="ChEBI" id="CHEBI:29105"/>
    </cofactor>
</comment>